<name>A0ABX7X1A4_9GAMM</name>
<evidence type="ECO:0000313" key="2">
    <source>
        <dbReference type="Proteomes" id="UP000672027"/>
    </source>
</evidence>
<reference evidence="1 2" key="1">
    <citation type="submission" date="2021-04" db="EMBL/GenBank/DDBJ databases">
        <title>Genomics, taxonomy and metabolism of representatives of sulfur bacteria of the genus Thiothrix: Thiothrix fructosivorans QT, Thiothrix unzii A1T and three new species, Thiothrix subterranea sp. nov., Thiothrix litoralis sp. nov. and 'Candidatus Thiothrix anitrata' sp. nov.</title>
        <authorList>
            <person name="Ravin N.V."/>
            <person name="Smolyakov D."/>
            <person name="Rudenko T.S."/>
            <person name="Mardanov A.V."/>
            <person name="Beletsky A.V."/>
            <person name="Markov N.D."/>
            <person name="Fomenkov A.I."/>
            <person name="Roberts R.J."/>
            <person name="Karnachuk O.V."/>
            <person name="Novikov A."/>
            <person name="Grabovich M.Y."/>
        </authorList>
    </citation>
    <scope>NUCLEOTIDE SEQUENCE [LARGE SCALE GENOMIC DNA]</scope>
    <source>
        <strain evidence="1 2">A52</strain>
    </source>
</reference>
<gene>
    <name evidence="1" type="ORF">J8380_15935</name>
</gene>
<evidence type="ECO:0008006" key="3">
    <source>
        <dbReference type="Google" id="ProtNLM"/>
    </source>
</evidence>
<dbReference type="Proteomes" id="UP000672027">
    <property type="component" value="Chromosome"/>
</dbReference>
<dbReference type="EMBL" id="CP072800">
    <property type="protein sequence ID" value="QTR49702.1"/>
    <property type="molecule type" value="Genomic_DNA"/>
</dbReference>
<keyword evidence="2" id="KW-1185">Reference proteome</keyword>
<organism evidence="1 2">
    <name type="scientific">Candidatus Thiothrix anitrata</name>
    <dbReference type="NCBI Taxonomy" id="2823902"/>
    <lineage>
        <taxon>Bacteria</taxon>
        <taxon>Pseudomonadati</taxon>
        <taxon>Pseudomonadota</taxon>
        <taxon>Gammaproteobacteria</taxon>
        <taxon>Thiotrichales</taxon>
        <taxon>Thiotrichaceae</taxon>
        <taxon>Thiothrix</taxon>
    </lineage>
</organism>
<evidence type="ECO:0000313" key="1">
    <source>
        <dbReference type="EMBL" id="QTR49702.1"/>
    </source>
</evidence>
<accession>A0ABX7X1A4</accession>
<proteinExistence type="predicted"/>
<dbReference type="RefSeq" id="WP_210226535.1">
    <property type="nucleotide sequence ID" value="NZ_CP072800.1"/>
</dbReference>
<sequence length="59" mass="6815">MIKRNAADFPVVSITEPRQSGKTILAQHWFPLVGFITADVLMYPLKPIRYCLKAVLRHY</sequence>
<protein>
    <recommendedName>
        <fullName evidence="3">AAA-ATPase-like domain-containing protein</fullName>
    </recommendedName>
</protein>